<evidence type="ECO:0000256" key="4">
    <source>
        <dbReference type="ARBA" id="ARBA00023242"/>
    </source>
</evidence>
<evidence type="ECO:0000313" key="7">
    <source>
        <dbReference type="EMBL" id="KAG8556604.1"/>
    </source>
</evidence>
<accession>A0AAV7A9M1</accession>
<dbReference type="GO" id="GO:0005730">
    <property type="term" value="C:nucleolus"/>
    <property type="evidence" value="ECO:0007669"/>
    <property type="project" value="UniProtKB-SubCell"/>
</dbReference>
<keyword evidence="8" id="KW-1185">Reference proteome</keyword>
<dbReference type="PANTHER" id="PTHR31454">
    <property type="entry name" value="ACTIVE REGULATOR OF SIRT1"/>
    <property type="match status" value="1"/>
</dbReference>
<comment type="subcellular location">
    <subcellularLocation>
        <location evidence="1">Nucleus</location>
        <location evidence="1">Nucleolus</location>
    </subcellularLocation>
</comment>
<dbReference type="Proteomes" id="UP000824782">
    <property type="component" value="Unassembled WGS sequence"/>
</dbReference>
<dbReference type="AlphaFoldDB" id="A0AAV7A9M1"/>
<dbReference type="Pfam" id="PF15684">
    <property type="entry name" value="AROS"/>
    <property type="match status" value="1"/>
</dbReference>
<feature type="region of interest" description="Disordered" evidence="6">
    <location>
        <begin position="17"/>
        <end position="68"/>
    </location>
</feature>
<evidence type="ECO:0000256" key="5">
    <source>
        <dbReference type="ARBA" id="ARBA00032748"/>
    </source>
</evidence>
<feature type="region of interest" description="Disordered" evidence="6">
    <location>
        <begin position="112"/>
        <end position="133"/>
    </location>
</feature>
<comment type="caution">
    <text evidence="7">The sequence shown here is derived from an EMBL/GenBank/DDBJ whole genome shotgun (WGS) entry which is preliminary data.</text>
</comment>
<proteinExistence type="inferred from homology"/>
<comment type="similarity">
    <text evidence="2">Belongs to the AROS family.</text>
</comment>
<evidence type="ECO:0000256" key="6">
    <source>
        <dbReference type="SAM" id="MobiDB-lite"/>
    </source>
</evidence>
<evidence type="ECO:0000256" key="2">
    <source>
        <dbReference type="ARBA" id="ARBA00007318"/>
    </source>
</evidence>
<reference evidence="7" key="1">
    <citation type="thesis" date="2020" institute="ProQuest LLC" country="789 East Eisenhower Parkway, Ann Arbor, MI, USA">
        <title>Comparative Genomics and Chromosome Evolution.</title>
        <authorList>
            <person name="Mudd A.B."/>
        </authorList>
    </citation>
    <scope>NUCLEOTIDE SEQUENCE</scope>
    <source>
        <strain evidence="7">237g6f4</strain>
        <tissue evidence="7">Blood</tissue>
    </source>
</reference>
<dbReference type="PANTHER" id="PTHR31454:SF2">
    <property type="entry name" value="ACTIVE REGULATOR OF SIRT1"/>
    <property type="match status" value="1"/>
</dbReference>
<dbReference type="EMBL" id="WNYA01000009">
    <property type="protein sequence ID" value="KAG8556603.1"/>
    <property type="molecule type" value="Genomic_DNA"/>
</dbReference>
<dbReference type="GO" id="GO:0019899">
    <property type="term" value="F:enzyme binding"/>
    <property type="evidence" value="ECO:0007669"/>
    <property type="project" value="TreeGrafter"/>
</dbReference>
<organism evidence="7 8">
    <name type="scientific">Engystomops pustulosus</name>
    <name type="common">Tungara frog</name>
    <name type="synonym">Physalaemus pustulosus</name>
    <dbReference type="NCBI Taxonomy" id="76066"/>
    <lineage>
        <taxon>Eukaryota</taxon>
        <taxon>Metazoa</taxon>
        <taxon>Chordata</taxon>
        <taxon>Craniata</taxon>
        <taxon>Vertebrata</taxon>
        <taxon>Euteleostomi</taxon>
        <taxon>Amphibia</taxon>
        <taxon>Batrachia</taxon>
        <taxon>Anura</taxon>
        <taxon>Neobatrachia</taxon>
        <taxon>Hyloidea</taxon>
        <taxon>Leptodactylidae</taxon>
        <taxon>Leiuperinae</taxon>
        <taxon>Engystomops</taxon>
    </lineage>
</organism>
<evidence type="ECO:0000256" key="1">
    <source>
        <dbReference type="ARBA" id="ARBA00004604"/>
    </source>
</evidence>
<dbReference type="PRINTS" id="PR02029">
    <property type="entry name" value="ACTREGSIRT1"/>
</dbReference>
<dbReference type="InterPro" id="IPR023262">
    <property type="entry name" value="AROS"/>
</dbReference>
<name>A0AAV7A9M1_ENGPU</name>
<dbReference type="EMBL" id="WNYA01000009">
    <property type="protein sequence ID" value="KAG8556604.1"/>
    <property type="molecule type" value="Genomic_DNA"/>
</dbReference>
<sequence length="151" mass="17167">MSAALLRRGLELLASDSAANNQSGLKKKQGGKNQKAVLSSHKTGMKKQLRKLKQQGVPQNQRASAKNRVIKSAVEEYKKRQSQDHLAQNLKYIRLSAKNMVAEGVCKRILSHHSGRKSKDQQKTKKKKVQQKSVFTDQDFQKFQREYFGKS</sequence>
<protein>
    <recommendedName>
        <fullName evidence="3">Active regulator of SIRT1</fullName>
    </recommendedName>
    <alternativeName>
        <fullName evidence="5">40S ribosomal protein S19-binding protein 1</fullName>
    </alternativeName>
</protein>
<evidence type="ECO:0000313" key="8">
    <source>
        <dbReference type="Proteomes" id="UP000824782"/>
    </source>
</evidence>
<gene>
    <name evidence="7" type="ORF">GDO81_018130</name>
</gene>
<evidence type="ECO:0000256" key="3">
    <source>
        <dbReference type="ARBA" id="ARBA00016855"/>
    </source>
</evidence>
<feature type="compositionally biased region" description="Basic residues" evidence="6">
    <location>
        <begin position="43"/>
        <end position="53"/>
    </location>
</feature>
<keyword evidence="4" id="KW-0539">Nucleus</keyword>